<gene>
    <name evidence="1" type="ORF">AN396_03050</name>
</gene>
<evidence type="ECO:0000313" key="2">
    <source>
        <dbReference type="Proteomes" id="UP000188605"/>
    </source>
</evidence>
<accession>A0ACC8XF76</accession>
<sequence>MREVELVVIGGGPAGLAAAVKAYELGIRDILIIERDIELGGILQQCIHDGFGLHRFGKQLSGSAYAQKFIDKVEEYNIPVYCNTMVLEITKDKKVVAVSPKEGLVQIQAKAIVLAMGCRERTRSQVRILGTRPAGVMTAGAVQRYINVEGWKTGTRAVILGSGDIGLIMARRMTLEGISVEGVYEVMPNLGGLRRNKAQCLDDYNIPLHLATTVVSVHGKQRVEGVTVAKVGTDRLPIEGTERYIPCDLLVLSVGLIPENELSRNAGVELHPITKGPIVDTTMMSSVDGIFVAGNVGAVFDLVDYVSLTGEIAAQGVASYLAGKRIASDVKEVIAGENVSFVFPQNFYIKDNKEKATLYMRVRKTMQKVRVEVSCNGEVIATKKERFATPPEMISIDVPINKIMDGELKISVLE</sequence>
<name>A0ACC8XF76_9FIRM</name>
<organism evidence="1 2">
    <name type="scientific">Candidatus Epulonipiscium fishelsonii</name>
    <dbReference type="NCBI Taxonomy" id="77094"/>
    <lineage>
        <taxon>Bacteria</taxon>
        <taxon>Bacillati</taxon>
        <taxon>Bacillota</taxon>
        <taxon>Clostridia</taxon>
        <taxon>Lachnospirales</taxon>
        <taxon>Lachnospiraceae</taxon>
        <taxon>Candidatus Epulonipiscium</taxon>
    </lineage>
</organism>
<dbReference type="EMBL" id="LJDB01000028">
    <property type="protein sequence ID" value="ONI41812.1"/>
    <property type="molecule type" value="Genomic_DNA"/>
</dbReference>
<comment type="caution">
    <text evidence="1">The sequence shown here is derived from an EMBL/GenBank/DDBJ whole genome shotgun (WGS) entry which is preliminary data.</text>
</comment>
<dbReference type="Proteomes" id="UP000188605">
    <property type="component" value="Unassembled WGS sequence"/>
</dbReference>
<evidence type="ECO:0000313" key="1">
    <source>
        <dbReference type="EMBL" id="ONI41812.1"/>
    </source>
</evidence>
<protein>
    <submittedName>
        <fullName evidence="1">Pyridine nucleotide-disulfide oxidoreductase</fullName>
    </submittedName>
</protein>
<proteinExistence type="predicted"/>
<keyword evidence="2" id="KW-1185">Reference proteome</keyword>
<reference evidence="1" key="1">
    <citation type="submission" date="2016-08" db="EMBL/GenBank/DDBJ databases">
        <authorList>
            <person name="Ngugi D.K."/>
            <person name="Miyake S."/>
            <person name="Stingl U."/>
        </authorList>
    </citation>
    <scope>NUCLEOTIDE SEQUENCE</scope>
    <source>
        <strain evidence="1">SCG-B11WGA-EpuloA1</strain>
    </source>
</reference>